<protein>
    <submittedName>
        <fullName evidence="1">Uncharacterized protein</fullName>
    </submittedName>
</protein>
<proteinExistence type="predicted"/>
<name>A0A385PYG6_9FIRM</name>
<dbReference type="Proteomes" id="UP000265562">
    <property type="component" value="Chromosome"/>
</dbReference>
<dbReference type="KEGG" id="lua:D4A81_03325"/>
<dbReference type="AlphaFoldDB" id="A0A385PYG6"/>
<sequence length="65" mass="7218">MDSTSVLDKSKTFESALKRRLKVVSSGMRELGQHCEEEFTTIEQCTKGASVLLNAVLKCDREGIL</sequence>
<organism evidence="1 2">
    <name type="scientific">Lachnoanaerobaculum umeaense</name>
    <dbReference type="NCBI Taxonomy" id="617123"/>
    <lineage>
        <taxon>Bacteria</taxon>
        <taxon>Bacillati</taxon>
        <taxon>Bacillota</taxon>
        <taxon>Clostridia</taxon>
        <taxon>Lachnospirales</taxon>
        <taxon>Lachnospiraceae</taxon>
        <taxon>Lachnoanaerobaculum</taxon>
    </lineage>
</organism>
<evidence type="ECO:0000313" key="1">
    <source>
        <dbReference type="EMBL" id="AYA99042.1"/>
    </source>
</evidence>
<dbReference type="RefSeq" id="WP_111525140.1">
    <property type="nucleotide sequence ID" value="NZ_CP032364.1"/>
</dbReference>
<reference evidence="1 2" key="1">
    <citation type="submission" date="2018-09" db="EMBL/GenBank/DDBJ databases">
        <title>Genome sequencing of Lachnoanaerobaculum umeaense DSM 23576.</title>
        <authorList>
            <person name="Kook J.-K."/>
            <person name="Park S.-N."/>
            <person name="Lim Y.K."/>
        </authorList>
    </citation>
    <scope>NUCLEOTIDE SEQUENCE [LARGE SCALE GENOMIC DNA]</scope>
    <source>
        <strain evidence="2">DSM 23576 \ CCUG 58757</strain>
    </source>
</reference>
<accession>A0A385PYG6</accession>
<evidence type="ECO:0000313" key="2">
    <source>
        <dbReference type="Proteomes" id="UP000265562"/>
    </source>
</evidence>
<keyword evidence="2" id="KW-1185">Reference proteome</keyword>
<gene>
    <name evidence="1" type="ORF">D4A81_03325</name>
</gene>
<dbReference type="OrthoDB" id="9808195at2"/>
<dbReference type="EMBL" id="CP032364">
    <property type="protein sequence ID" value="AYA99042.1"/>
    <property type="molecule type" value="Genomic_DNA"/>
</dbReference>